<evidence type="ECO:0000256" key="6">
    <source>
        <dbReference type="RuleBase" id="RU003915"/>
    </source>
</evidence>
<dbReference type="GO" id="GO:0003755">
    <property type="term" value="F:peptidyl-prolyl cis-trans isomerase activity"/>
    <property type="evidence" value="ECO:0007669"/>
    <property type="project" value="UniProtKB-UniRule"/>
</dbReference>
<dbReference type="Proteomes" id="UP000582837">
    <property type="component" value="Unassembled WGS sequence"/>
</dbReference>
<keyword evidence="7" id="KW-0732">Signal</keyword>
<dbReference type="PROSITE" id="PS50059">
    <property type="entry name" value="FKBP_PPIASE"/>
    <property type="match status" value="1"/>
</dbReference>
<organism evidence="9 10">
    <name type="scientific">Longimicrobium terrae</name>
    <dbReference type="NCBI Taxonomy" id="1639882"/>
    <lineage>
        <taxon>Bacteria</taxon>
        <taxon>Pseudomonadati</taxon>
        <taxon>Gemmatimonadota</taxon>
        <taxon>Longimicrobiia</taxon>
        <taxon>Longimicrobiales</taxon>
        <taxon>Longimicrobiaceae</taxon>
        <taxon>Longimicrobium</taxon>
    </lineage>
</organism>
<name>A0A841H0Z5_9BACT</name>
<feature type="domain" description="PPIase FKBP-type" evidence="8">
    <location>
        <begin position="74"/>
        <end position="160"/>
    </location>
</feature>
<evidence type="ECO:0000313" key="10">
    <source>
        <dbReference type="Proteomes" id="UP000582837"/>
    </source>
</evidence>
<keyword evidence="3 5" id="KW-0697">Rotamase</keyword>
<dbReference type="PANTHER" id="PTHR43811:SF19">
    <property type="entry name" value="39 KDA FK506-BINDING NUCLEAR PROTEIN"/>
    <property type="match status" value="1"/>
</dbReference>
<dbReference type="InterPro" id="IPR046357">
    <property type="entry name" value="PPIase_dom_sf"/>
</dbReference>
<keyword evidence="10" id="KW-1185">Reference proteome</keyword>
<dbReference type="InterPro" id="IPR001179">
    <property type="entry name" value="PPIase_FKBP_dom"/>
</dbReference>
<evidence type="ECO:0000313" key="9">
    <source>
        <dbReference type="EMBL" id="MBB6071626.1"/>
    </source>
</evidence>
<comment type="caution">
    <text evidence="9">The sequence shown here is derived from an EMBL/GenBank/DDBJ whole genome shotgun (WGS) entry which is preliminary data.</text>
</comment>
<evidence type="ECO:0000256" key="5">
    <source>
        <dbReference type="PROSITE-ProRule" id="PRU00277"/>
    </source>
</evidence>
<dbReference type="Gene3D" id="3.10.50.40">
    <property type="match status" value="1"/>
</dbReference>
<dbReference type="RefSeq" id="WP_205761533.1">
    <property type="nucleotide sequence ID" value="NZ_JABDTL010000001.1"/>
</dbReference>
<feature type="chain" id="PRO_5032403503" description="Peptidyl-prolyl cis-trans isomerase" evidence="7">
    <location>
        <begin position="23"/>
        <end position="160"/>
    </location>
</feature>
<dbReference type="EMBL" id="JACHIA010000009">
    <property type="protein sequence ID" value="MBB6071626.1"/>
    <property type="molecule type" value="Genomic_DNA"/>
</dbReference>
<comment type="catalytic activity">
    <reaction evidence="1 5 6">
        <text>[protein]-peptidylproline (omega=180) = [protein]-peptidylproline (omega=0)</text>
        <dbReference type="Rhea" id="RHEA:16237"/>
        <dbReference type="Rhea" id="RHEA-COMP:10747"/>
        <dbReference type="Rhea" id="RHEA-COMP:10748"/>
        <dbReference type="ChEBI" id="CHEBI:83833"/>
        <dbReference type="ChEBI" id="CHEBI:83834"/>
        <dbReference type="EC" id="5.2.1.8"/>
    </reaction>
</comment>
<proteinExistence type="inferred from homology"/>
<dbReference type="EC" id="5.2.1.8" evidence="6"/>
<gene>
    <name evidence="9" type="ORF">HNQ61_003254</name>
</gene>
<evidence type="ECO:0000256" key="2">
    <source>
        <dbReference type="ARBA" id="ARBA00006577"/>
    </source>
</evidence>
<keyword evidence="4 5" id="KW-0413">Isomerase</keyword>
<reference evidence="9 10" key="1">
    <citation type="submission" date="2020-08" db="EMBL/GenBank/DDBJ databases">
        <title>Genomic Encyclopedia of Type Strains, Phase IV (KMG-IV): sequencing the most valuable type-strain genomes for metagenomic binning, comparative biology and taxonomic classification.</title>
        <authorList>
            <person name="Goeker M."/>
        </authorList>
    </citation>
    <scope>NUCLEOTIDE SEQUENCE [LARGE SCALE GENOMIC DNA]</scope>
    <source>
        <strain evidence="9 10">DSM 29007</strain>
    </source>
</reference>
<protein>
    <recommendedName>
        <fullName evidence="6">Peptidyl-prolyl cis-trans isomerase</fullName>
        <ecNumber evidence="6">5.2.1.8</ecNumber>
    </recommendedName>
</protein>
<evidence type="ECO:0000256" key="1">
    <source>
        <dbReference type="ARBA" id="ARBA00000971"/>
    </source>
</evidence>
<evidence type="ECO:0000259" key="8">
    <source>
        <dbReference type="PROSITE" id="PS50059"/>
    </source>
</evidence>
<dbReference type="SUPFAM" id="SSF54534">
    <property type="entry name" value="FKBP-like"/>
    <property type="match status" value="1"/>
</dbReference>
<comment type="similarity">
    <text evidence="2 6">Belongs to the FKBP-type PPIase family.</text>
</comment>
<dbReference type="PROSITE" id="PS51257">
    <property type="entry name" value="PROKAR_LIPOPROTEIN"/>
    <property type="match status" value="1"/>
</dbReference>
<feature type="signal peptide" evidence="7">
    <location>
        <begin position="1"/>
        <end position="22"/>
    </location>
</feature>
<dbReference type="Pfam" id="PF00254">
    <property type="entry name" value="FKBP_C"/>
    <property type="match status" value="1"/>
</dbReference>
<evidence type="ECO:0000256" key="7">
    <source>
        <dbReference type="SAM" id="SignalP"/>
    </source>
</evidence>
<accession>A0A841H0Z5</accession>
<evidence type="ECO:0000256" key="3">
    <source>
        <dbReference type="ARBA" id="ARBA00023110"/>
    </source>
</evidence>
<sequence>MNKLIRRSLALLACALPIAAAAACDGDVTYSSPVIEETQFASSLGVNLAASTRTGSGMYYRDITAGTGVAAAANDTAYVHYTLWLASGQQVDTNVGGPVFPFILGRGMVIQGFDEGVAGMKKGGQRQLIIPPSLGYGRSSRPGIPGNSILVFNVLVDSVK</sequence>
<evidence type="ECO:0000256" key="4">
    <source>
        <dbReference type="ARBA" id="ARBA00023235"/>
    </source>
</evidence>
<dbReference type="AlphaFoldDB" id="A0A841H0Z5"/>
<dbReference type="PANTHER" id="PTHR43811">
    <property type="entry name" value="FKBP-TYPE PEPTIDYL-PROLYL CIS-TRANS ISOMERASE FKPA"/>
    <property type="match status" value="1"/>
</dbReference>